<comment type="caution">
    <text evidence="4">The sequence shown here is derived from an EMBL/GenBank/DDBJ whole genome shotgun (WGS) entry which is preliminary data.</text>
</comment>
<dbReference type="PANTHER" id="PTHR12001:SF44">
    <property type="entry name" value="GERANYLGERANYL PYROPHOSPHATE SYNTHASE"/>
    <property type="match status" value="1"/>
</dbReference>
<dbReference type="PROSITE" id="PS00723">
    <property type="entry name" value="POLYPRENYL_SYNTHASE_1"/>
    <property type="match status" value="1"/>
</dbReference>
<dbReference type="AlphaFoldDB" id="A0A6A5CFU5"/>
<dbReference type="SFLD" id="SFLDS00005">
    <property type="entry name" value="Isoprenoid_Synthase_Type_I"/>
    <property type="match status" value="1"/>
</dbReference>
<comment type="similarity">
    <text evidence="3">Belongs to the FPP/GGPP synthase family.</text>
</comment>
<name>A0A6A5CFU5_NAEFO</name>
<proteinExistence type="inferred from homology"/>
<evidence type="ECO:0000313" key="5">
    <source>
        <dbReference type="Proteomes" id="UP000444721"/>
    </source>
</evidence>
<evidence type="ECO:0000313" key="4">
    <source>
        <dbReference type="EMBL" id="KAF0984218.1"/>
    </source>
</evidence>
<dbReference type="InterPro" id="IPR033749">
    <property type="entry name" value="Polyprenyl_synt_CS"/>
</dbReference>
<keyword evidence="2" id="KW-0460">Magnesium</keyword>
<keyword evidence="5" id="KW-1185">Reference proteome</keyword>
<dbReference type="CDD" id="cd00685">
    <property type="entry name" value="Trans_IPPS_HT"/>
    <property type="match status" value="1"/>
</dbReference>
<dbReference type="EMBL" id="VFQX01000003">
    <property type="protein sequence ID" value="KAF0984218.1"/>
    <property type="molecule type" value="Genomic_DNA"/>
</dbReference>
<gene>
    <name evidence="4" type="ORF">FDP41_007395</name>
</gene>
<reference evidence="4 5" key="1">
    <citation type="journal article" date="2019" name="Sci. Rep.">
        <title>Nanopore sequencing improves the draft genome of the human pathogenic amoeba Naegleria fowleri.</title>
        <authorList>
            <person name="Liechti N."/>
            <person name="Schurch N."/>
            <person name="Bruggmann R."/>
            <person name="Wittwer M."/>
        </authorList>
    </citation>
    <scope>NUCLEOTIDE SEQUENCE [LARGE SCALE GENOMIC DNA]</scope>
    <source>
        <strain evidence="4 5">ATCC 30894</strain>
    </source>
</reference>
<dbReference type="PANTHER" id="PTHR12001">
    <property type="entry name" value="GERANYLGERANYL PYROPHOSPHATE SYNTHASE"/>
    <property type="match status" value="1"/>
</dbReference>
<evidence type="ECO:0000256" key="1">
    <source>
        <dbReference type="ARBA" id="ARBA00022723"/>
    </source>
</evidence>
<dbReference type="GO" id="GO:0008299">
    <property type="term" value="P:isoprenoid biosynthetic process"/>
    <property type="evidence" value="ECO:0007669"/>
    <property type="project" value="InterPro"/>
</dbReference>
<dbReference type="GeneID" id="68114613"/>
<evidence type="ECO:0000256" key="2">
    <source>
        <dbReference type="ARBA" id="ARBA00022842"/>
    </source>
</evidence>
<keyword evidence="1" id="KW-0479">Metal-binding</keyword>
<keyword evidence="3" id="KW-0808">Transferase</keyword>
<sequence length="326" mass="37504">MITSSNTMQRREISFKPHLDPYHYLINNTSGKGFRFKLIEAFNVWFKLSEEELRVVQNIVDKLHNASLLIDDIEDNSKLRRGKPCAHLIYGTPATINCANYVYFEALKDIQKLNTSFVGENGLNTFSDAISIFMDELLLLHEGQGKDIYWRDNGICPLEDDYLQMVQNKTGGLFRLGVGLMRAISRDEKNKKYDFTTLVNLLSVLFQILDDYLNLQSDIYHTNKSYCEDLTEGKFSFPIIHCITEQAKNGDTRLINILKQKTSEKLLKDYALELMKETNSFAVTLEKLDRVYQDLKKEIEKSGGNSYLEKIIEGLMSSAKQVEKSC</sequence>
<dbReference type="GO" id="GO:0004659">
    <property type="term" value="F:prenyltransferase activity"/>
    <property type="evidence" value="ECO:0007669"/>
    <property type="project" value="InterPro"/>
</dbReference>
<dbReference type="OMA" id="FYSKAFF"/>
<dbReference type="Gene3D" id="1.10.600.10">
    <property type="entry name" value="Farnesyl Diphosphate Synthase"/>
    <property type="match status" value="1"/>
</dbReference>
<dbReference type="VEuPathDB" id="AmoebaDB:NF0000570"/>
<evidence type="ECO:0008006" key="6">
    <source>
        <dbReference type="Google" id="ProtNLM"/>
    </source>
</evidence>
<accession>A0A6A5CFU5</accession>
<dbReference type="OrthoDB" id="6921389at2759"/>
<dbReference type="InterPro" id="IPR008949">
    <property type="entry name" value="Isoprenoid_synthase_dom_sf"/>
</dbReference>
<evidence type="ECO:0000256" key="3">
    <source>
        <dbReference type="RuleBase" id="RU004466"/>
    </source>
</evidence>
<organism evidence="4 5">
    <name type="scientific">Naegleria fowleri</name>
    <name type="common">Brain eating amoeba</name>
    <dbReference type="NCBI Taxonomy" id="5763"/>
    <lineage>
        <taxon>Eukaryota</taxon>
        <taxon>Discoba</taxon>
        <taxon>Heterolobosea</taxon>
        <taxon>Tetramitia</taxon>
        <taxon>Eutetramitia</taxon>
        <taxon>Vahlkampfiidae</taxon>
        <taxon>Naegleria</taxon>
    </lineage>
</organism>
<dbReference type="Proteomes" id="UP000444721">
    <property type="component" value="Unassembled WGS sequence"/>
</dbReference>
<dbReference type="GO" id="GO:0046872">
    <property type="term" value="F:metal ion binding"/>
    <property type="evidence" value="ECO:0007669"/>
    <property type="project" value="UniProtKB-KW"/>
</dbReference>
<dbReference type="VEuPathDB" id="AmoebaDB:NfTy_002810"/>
<dbReference type="InterPro" id="IPR000092">
    <property type="entry name" value="Polyprenyl_synt"/>
</dbReference>
<dbReference type="VEuPathDB" id="AmoebaDB:FDP41_007395"/>
<protein>
    <recommendedName>
        <fullName evidence="6">Geranylgeranyl pyrophosphate synthase</fullName>
    </recommendedName>
</protein>
<dbReference type="RefSeq" id="XP_044568931.1">
    <property type="nucleotide sequence ID" value="XM_044711135.1"/>
</dbReference>
<dbReference type="SUPFAM" id="SSF48576">
    <property type="entry name" value="Terpenoid synthases"/>
    <property type="match status" value="1"/>
</dbReference>
<dbReference type="Pfam" id="PF00348">
    <property type="entry name" value="polyprenyl_synt"/>
    <property type="match status" value="1"/>
</dbReference>